<dbReference type="EMBL" id="LRDC01000015">
    <property type="protein sequence ID" value="KVX02253.1"/>
    <property type="molecule type" value="Genomic_DNA"/>
</dbReference>
<organism evidence="1">
    <name type="scientific">Shewanella frigidimarina</name>
    <dbReference type="NCBI Taxonomy" id="56812"/>
    <lineage>
        <taxon>Bacteria</taxon>
        <taxon>Pseudomonadati</taxon>
        <taxon>Pseudomonadota</taxon>
        <taxon>Gammaproteobacteria</taxon>
        <taxon>Alteromonadales</taxon>
        <taxon>Shewanellaceae</taxon>
        <taxon>Shewanella</taxon>
    </lineage>
</organism>
<evidence type="ECO:0000313" key="1">
    <source>
        <dbReference type="EMBL" id="KVX02253.1"/>
    </source>
</evidence>
<dbReference type="RefSeq" id="WP_059745471.1">
    <property type="nucleotide sequence ID" value="NZ_LRDC01000015.1"/>
</dbReference>
<reference evidence="1 2" key="1">
    <citation type="submission" date="2016-01" db="EMBL/GenBank/DDBJ databases">
        <title>Draft genome of the antarctic isolate Shewanella frigidimarina Ag06-30.</title>
        <authorList>
            <person name="Parmeciano Di Noto G."/>
            <person name="Vazquez S."/>
            <person name="Mac Cormack W."/>
            <person name="Iriarte A."/>
            <person name="Quiroga C."/>
        </authorList>
    </citation>
    <scope>NUCLEOTIDE SEQUENCE [LARGE SCALE GENOMIC DNA]</scope>
    <source>
        <strain evidence="1 2">Ag06-30</strain>
    </source>
</reference>
<evidence type="ECO:0000313" key="2">
    <source>
        <dbReference type="Proteomes" id="UP000055702"/>
    </source>
</evidence>
<sequence length="77" mass="8621">MGTPNKLTFDTRQLLVNALANEFEQLPELLKELKPAERIDAICKLSKFALPTVTAVSIVKIEHIEKPNDDMFALGLK</sequence>
<dbReference type="AlphaFoldDB" id="A0A106C0Z7"/>
<proteinExistence type="predicted"/>
<gene>
    <name evidence="1" type="ORF">AWJ07_14835</name>
</gene>
<dbReference type="Proteomes" id="UP000055702">
    <property type="component" value="Unassembled WGS sequence"/>
</dbReference>
<accession>A0A106C0Z7</accession>
<protein>
    <submittedName>
        <fullName evidence="1">Uncharacterized protein</fullName>
    </submittedName>
</protein>
<name>A0A106C0Z7_SHEFR</name>
<comment type="caution">
    <text evidence="1">The sequence shown here is derived from an EMBL/GenBank/DDBJ whole genome shotgun (WGS) entry which is preliminary data.</text>
</comment>